<dbReference type="SUPFAM" id="SSF54160">
    <property type="entry name" value="Chromo domain-like"/>
    <property type="match status" value="1"/>
</dbReference>
<dbReference type="Gene3D" id="2.40.50.40">
    <property type="match status" value="1"/>
</dbReference>
<evidence type="ECO:0000313" key="2">
    <source>
        <dbReference type="EMBL" id="OBZ81698.1"/>
    </source>
</evidence>
<reference evidence="2 3" key="1">
    <citation type="submission" date="2016-03" db="EMBL/GenBank/DDBJ databases">
        <title>Choanephora cucurbitarum.</title>
        <authorList>
            <person name="Min B."/>
            <person name="Park H."/>
            <person name="Park J.-H."/>
            <person name="Shin H.-D."/>
            <person name="Choi I.-G."/>
        </authorList>
    </citation>
    <scope>NUCLEOTIDE SEQUENCE [LARGE SCALE GENOMIC DNA]</scope>
    <source>
        <strain evidence="2 3">KUS-F28377</strain>
    </source>
</reference>
<gene>
    <name evidence="2" type="ORF">A0J61_10252</name>
</gene>
<feature type="domain" description="Chromo" evidence="1">
    <location>
        <begin position="70"/>
        <end position="119"/>
    </location>
</feature>
<dbReference type="SMART" id="SM00298">
    <property type="entry name" value="CHROMO"/>
    <property type="match status" value="1"/>
</dbReference>
<dbReference type="EMBL" id="LUGH01001088">
    <property type="protein sequence ID" value="OBZ81698.1"/>
    <property type="molecule type" value="Genomic_DNA"/>
</dbReference>
<organism evidence="2 3">
    <name type="scientific">Choanephora cucurbitarum</name>
    <dbReference type="NCBI Taxonomy" id="101091"/>
    <lineage>
        <taxon>Eukaryota</taxon>
        <taxon>Fungi</taxon>
        <taxon>Fungi incertae sedis</taxon>
        <taxon>Mucoromycota</taxon>
        <taxon>Mucoromycotina</taxon>
        <taxon>Mucoromycetes</taxon>
        <taxon>Mucorales</taxon>
        <taxon>Mucorineae</taxon>
        <taxon>Choanephoraceae</taxon>
        <taxon>Choanephoroideae</taxon>
        <taxon>Choanephora</taxon>
    </lineage>
</organism>
<dbReference type="InterPro" id="IPR023780">
    <property type="entry name" value="Chromo_domain"/>
</dbReference>
<name>A0A1C7MY16_9FUNG</name>
<dbReference type="STRING" id="101091.A0A1C7MY16"/>
<dbReference type="AlphaFoldDB" id="A0A1C7MY16"/>
<dbReference type="Pfam" id="PF00385">
    <property type="entry name" value="Chromo"/>
    <property type="match status" value="1"/>
</dbReference>
<proteinExistence type="predicted"/>
<evidence type="ECO:0000259" key="1">
    <source>
        <dbReference type="PROSITE" id="PS50013"/>
    </source>
</evidence>
<dbReference type="InterPro" id="IPR000953">
    <property type="entry name" value="Chromo/chromo_shadow_dom"/>
</dbReference>
<dbReference type="OrthoDB" id="2248925at2759"/>
<accession>A0A1C7MY16</accession>
<comment type="caution">
    <text evidence="2">The sequence shown here is derived from an EMBL/GenBank/DDBJ whole genome shotgun (WGS) entry which is preliminary data.</text>
</comment>
<dbReference type="InParanoid" id="A0A1C7MY16"/>
<dbReference type="InterPro" id="IPR016197">
    <property type="entry name" value="Chromo-like_dom_sf"/>
</dbReference>
<evidence type="ECO:0000313" key="3">
    <source>
        <dbReference type="Proteomes" id="UP000093000"/>
    </source>
</evidence>
<sequence length="130" mass="15220">MIVNFKVGDWVMVRLFHRESKLDVAFEGPFQFVQKKGPAYVLNELLHPNYVPSELKLVSVDETATEDQVYEVDEIRDCRGPPMAREYLVKWKGNGERENTWETASSFNNPLTIRNYWKKVDQLAKIEANR</sequence>
<keyword evidence="3" id="KW-1185">Reference proteome</keyword>
<protein>
    <recommendedName>
        <fullName evidence="1">Chromo domain-containing protein</fullName>
    </recommendedName>
</protein>
<dbReference type="PROSITE" id="PS50013">
    <property type="entry name" value="CHROMO_2"/>
    <property type="match status" value="1"/>
</dbReference>
<dbReference type="Proteomes" id="UP000093000">
    <property type="component" value="Unassembled WGS sequence"/>
</dbReference>